<sequence length="274" mass="30371">MAWPIFVIVVTHDSAPVLPQCLAALDGQTRRPDRLVIVDSGSTDRAYLQSLAGRTDTTLLIHDNIGFSRANNIGVRSLPPTAAAMVVFVNPDAFLFPDALATAAVVLEQHADVAVVGGRLYGYDPVAGTATGRLDSTGIFRTWYGRWYDRGQGERDSGQYGAAASVPAICGALMACRLEALPAVTTGRVFDEDFFLYKEDIELSLRLRKKGWTLRYEPKVRAYHCRGWGGRRREVPSALRLAAARSEVLLYRKHPSPYMLWALAKYLLVRWCHC</sequence>
<protein>
    <submittedName>
        <fullName evidence="1">GT2 family glycosyltransferase</fullName>
    </submittedName>
</protein>
<dbReference type="Gene3D" id="3.90.550.10">
    <property type="entry name" value="Spore Coat Polysaccharide Biosynthesis Protein SpsA, Chain A"/>
    <property type="match status" value="1"/>
</dbReference>
<reference evidence="1 2" key="1">
    <citation type="submission" date="2020-08" db="EMBL/GenBank/DDBJ databases">
        <title>Genomic Encyclopedia of Type Strains, Phase IV (KMG-IV): sequencing the most valuable type-strain genomes for metagenomic binning, comparative biology and taxonomic classification.</title>
        <authorList>
            <person name="Goeker M."/>
        </authorList>
    </citation>
    <scope>NUCLEOTIDE SEQUENCE [LARGE SCALE GENOMIC DNA]</scope>
    <source>
        <strain evidence="1 2">DSM 28570</strain>
    </source>
</reference>
<evidence type="ECO:0000313" key="2">
    <source>
        <dbReference type="Proteomes" id="UP000539642"/>
    </source>
</evidence>
<dbReference type="AlphaFoldDB" id="A0A840ULU5"/>
<evidence type="ECO:0000313" key="1">
    <source>
        <dbReference type="EMBL" id="MBB5346575.1"/>
    </source>
</evidence>
<gene>
    <name evidence="1" type="ORF">HNQ81_000282</name>
</gene>
<dbReference type="GO" id="GO:0016740">
    <property type="term" value="F:transferase activity"/>
    <property type="evidence" value="ECO:0007669"/>
    <property type="project" value="UniProtKB-KW"/>
</dbReference>
<dbReference type="SUPFAM" id="SSF53448">
    <property type="entry name" value="Nucleotide-diphospho-sugar transferases"/>
    <property type="match status" value="1"/>
</dbReference>
<dbReference type="Proteomes" id="UP000539642">
    <property type="component" value="Unassembled WGS sequence"/>
</dbReference>
<proteinExistence type="predicted"/>
<keyword evidence="2" id="KW-1185">Reference proteome</keyword>
<dbReference type="EMBL" id="JACHEO010000001">
    <property type="protein sequence ID" value="MBB5346575.1"/>
    <property type="molecule type" value="Genomic_DNA"/>
</dbReference>
<dbReference type="RefSeq" id="WP_183347531.1">
    <property type="nucleotide sequence ID" value="NZ_JACHEO010000001.1"/>
</dbReference>
<comment type="caution">
    <text evidence="1">The sequence shown here is derived from an EMBL/GenBank/DDBJ whole genome shotgun (WGS) entry which is preliminary data.</text>
</comment>
<keyword evidence="1" id="KW-0808">Transferase</keyword>
<dbReference type="Pfam" id="PF13641">
    <property type="entry name" value="Glyco_tranf_2_3"/>
    <property type="match status" value="1"/>
</dbReference>
<dbReference type="InterPro" id="IPR029044">
    <property type="entry name" value="Nucleotide-diphossugar_trans"/>
</dbReference>
<dbReference type="PANTHER" id="PTHR43179">
    <property type="entry name" value="RHAMNOSYLTRANSFERASE WBBL"/>
    <property type="match status" value="1"/>
</dbReference>
<accession>A0A840ULU5</accession>
<organism evidence="1 2">
    <name type="scientific">Desulfoprunum benzoelyticum</name>
    <dbReference type="NCBI Taxonomy" id="1506996"/>
    <lineage>
        <taxon>Bacteria</taxon>
        <taxon>Pseudomonadati</taxon>
        <taxon>Thermodesulfobacteriota</taxon>
        <taxon>Desulfobulbia</taxon>
        <taxon>Desulfobulbales</taxon>
        <taxon>Desulfobulbaceae</taxon>
        <taxon>Desulfoprunum</taxon>
    </lineage>
</organism>
<dbReference type="PANTHER" id="PTHR43179:SF7">
    <property type="entry name" value="RHAMNOSYLTRANSFERASE WBBL"/>
    <property type="match status" value="1"/>
</dbReference>
<name>A0A840ULU5_9BACT</name>